<sequence length="905" mass="101708">MRPLKLRLEGFGAYQIPQEVSFDDVELFAITGPTGAGKSTLLDAITFALYKSTPRIGGRGLGELKHPGATQAKVELTFAVGEQSWRVVRVLGQENQNRLEYLTGEGWRTHPASEKVKELDSRLVQIVGMDYETFTRAILLPQGEFDLFLHGKPTERRDTLIKLYGLENLRAMRDRVGDRLKGVREQIAQLQGELRALEGVEEAQLEGVREEIRALERQETELGRQVEALERELHDLEQRRKGFAELEAQRRRWSSWQAQAPEMARTAELIERAVLAERVWPQVEALERARQEALEAARALEGIRKELAQLEAALGAARAGFSPAELEALRVQQAQLPWLQEQEARLRRYGGSLELDHPAPQPFDEERIMALREAEQVFERVGRLSSRQERLDRALETARAEVAGAEAQHRELQAHLEVLREQGGKARQQTEAAEQALEAERLRQGVLGHRHLLQPGQPCPLCEQVVRVLPPPAAAPDLKALEAHALQLREQLEALRTQFKLDQERLRALEENLPKLRSRQAERAAEATEAAQELEAARAGLLGLNDPEAAREERKQRLAGLAAELRGIIGGTSLKAYAERLEGHIKALEGRAKEVATLEPRVQEARQKAAVEEERARGAQERRRGLEESLAALLEQAGLGSANAVKAARLEPGEIEALERRRRDHEHEGSVLTENLKRLEAQLAGQDPVTEDQAREAKDRLDRLKTGLDEVKKRLGGRHADLTRLQEQIERKRQVLRQKATLDREADLWEQLATDLKGDRFQDFLLRHYQAGLLGRASELIQALSQGRYTLRLEDDEYKVFDHWTETPRPVRTLSGGESFMASLSLALSLSEHLSRGRIGALFLDEGFGTLDAETLDQVAAVLEALPTQGRLVGIVTHVEALAERLPARLLVQKSQAGSRISWKD</sequence>
<dbReference type="InterPro" id="IPR038729">
    <property type="entry name" value="Rad50/SbcC_AAA"/>
</dbReference>
<dbReference type="Gene3D" id="3.40.50.300">
    <property type="entry name" value="P-loop containing nucleotide triphosphate hydrolases"/>
    <property type="match status" value="2"/>
</dbReference>
<dbReference type="Proteomes" id="UP000266178">
    <property type="component" value="Unassembled WGS sequence"/>
</dbReference>
<organism evidence="3 4">
    <name type="scientific">Meiothermus granaticius NBRC 107808</name>
    <dbReference type="NCBI Taxonomy" id="1227551"/>
    <lineage>
        <taxon>Bacteria</taxon>
        <taxon>Thermotogati</taxon>
        <taxon>Deinococcota</taxon>
        <taxon>Deinococci</taxon>
        <taxon>Thermales</taxon>
        <taxon>Thermaceae</taxon>
        <taxon>Meiothermus</taxon>
    </lineage>
</organism>
<feature type="coiled-coil region" evidence="1">
    <location>
        <begin position="388"/>
        <end position="422"/>
    </location>
</feature>
<evidence type="ECO:0000313" key="4">
    <source>
        <dbReference type="Proteomes" id="UP000266178"/>
    </source>
</evidence>
<gene>
    <name evidence="3" type="primary">sbcC</name>
    <name evidence="3" type="ORF">Mgrana_01855</name>
</gene>
<feature type="coiled-coil region" evidence="1">
    <location>
        <begin position="166"/>
        <end position="246"/>
    </location>
</feature>
<name>A0A399F935_9DEIN</name>
<dbReference type="SUPFAM" id="SSF52540">
    <property type="entry name" value="P-loop containing nucleoside triphosphate hydrolases"/>
    <property type="match status" value="1"/>
</dbReference>
<dbReference type="InterPro" id="IPR027417">
    <property type="entry name" value="P-loop_NTPase"/>
</dbReference>
<dbReference type="EMBL" id="QWLB01000023">
    <property type="protein sequence ID" value="RIH92186.1"/>
    <property type="molecule type" value="Genomic_DNA"/>
</dbReference>
<dbReference type="GO" id="GO:0006302">
    <property type="term" value="P:double-strand break repair"/>
    <property type="evidence" value="ECO:0007669"/>
    <property type="project" value="InterPro"/>
</dbReference>
<accession>A0A399F935</accession>
<keyword evidence="4" id="KW-1185">Reference proteome</keyword>
<dbReference type="PANTHER" id="PTHR32114:SF2">
    <property type="entry name" value="ABC TRANSPORTER ABCH.3"/>
    <property type="match status" value="1"/>
</dbReference>
<dbReference type="Pfam" id="PF13558">
    <property type="entry name" value="SbcC_Walker_B"/>
    <property type="match status" value="1"/>
</dbReference>
<feature type="domain" description="Rad50/SbcC-type AAA" evidence="2">
    <location>
        <begin position="5"/>
        <end position="239"/>
    </location>
</feature>
<dbReference type="AlphaFoldDB" id="A0A399F935"/>
<keyword evidence="1" id="KW-0175">Coiled coil</keyword>
<evidence type="ECO:0000256" key="1">
    <source>
        <dbReference type="SAM" id="Coils"/>
    </source>
</evidence>
<evidence type="ECO:0000259" key="2">
    <source>
        <dbReference type="Pfam" id="PF13476"/>
    </source>
</evidence>
<reference evidence="3 4" key="1">
    <citation type="submission" date="2018-08" db="EMBL/GenBank/DDBJ databases">
        <title>Meiothermus granaticius genome AF-68 sequencing project.</title>
        <authorList>
            <person name="Da Costa M.S."/>
            <person name="Albuquerque L."/>
            <person name="Raposo P."/>
            <person name="Froufe H.J.C."/>
            <person name="Barroso C.S."/>
            <person name="Egas C."/>
        </authorList>
    </citation>
    <scope>NUCLEOTIDE SEQUENCE [LARGE SCALE GENOMIC DNA]</scope>
    <source>
        <strain evidence="3 4">AF-68</strain>
    </source>
</reference>
<dbReference type="RefSeq" id="WP_119357340.1">
    <property type="nucleotide sequence ID" value="NZ_BJXM01000001.1"/>
</dbReference>
<feature type="coiled-coil region" evidence="1">
    <location>
        <begin position="602"/>
        <end position="745"/>
    </location>
</feature>
<proteinExistence type="predicted"/>
<feature type="coiled-coil region" evidence="1">
    <location>
        <begin position="478"/>
        <end position="537"/>
    </location>
</feature>
<dbReference type="GO" id="GO:0016887">
    <property type="term" value="F:ATP hydrolysis activity"/>
    <property type="evidence" value="ECO:0007669"/>
    <property type="project" value="InterPro"/>
</dbReference>
<comment type="caution">
    <text evidence="3">The sequence shown here is derived from an EMBL/GenBank/DDBJ whole genome shotgun (WGS) entry which is preliminary data.</text>
</comment>
<dbReference type="PANTHER" id="PTHR32114">
    <property type="entry name" value="ABC TRANSPORTER ABCH.3"/>
    <property type="match status" value="1"/>
</dbReference>
<protein>
    <submittedName>
        <fullName evidence="3">Nuclease SbcCD subunit C</fullName>
    </submittedName>
</protein>
<evidence type="ECO:0000313" key="3">
    <source>
        <dbReference type="EMBL" id="RIH92186.1"/>
    </source>
</evidence>
<feature type="coiled-coil region" evidence="1">
    <location>
        <begin position="283"/>
        <end position="320"/>
    </location>
</feature>
<dbReference type="OrthoDB" id="9795626at2"/>
<dbReference type="Pfam" id="PF13476">
    <property type="entry name" value="AAA_23"/>
    <property type="match status" value="1"/>
</dbReference>